<protein>
    <submittedName>
        <fullName evidence="2">Uncharacterized protein</fullName>
    </submittedName>
</protein>
<gene>
    <name evidence="2" type="ORF">EVAR_18946_1</name>
</gene>
<evidence type="ECO:0000256" key="1">
    <source>
        <dbReference type="SAM" id="MobiDB-lite"/>
    </source>
</evidence>
<comment type="caution">
    <text evidence="2">The sequence shown here is derived from an EMBL/GenBank/DDBJ whole genome shotgun (WGS) entry which is preliminary data.</text>
</comment>
<evidence type="ECO:0000313" key="2">
    <source>
        <dbReference type="EMBL" id="GBP32791.1"/>
    </source>
</evidence>
<name>A0A4C1V1X3_EUMVA</name>
<reference evidence="2 3" key="1">
    <citation type="journal article" date="2019" name="Commun. Biol.">
        <title>The bagworm genome reveals a unique fibroin gene that provides high tensile strength.</title>
        <authorList>
            <person name="Kono N."/>
            <person name="Nakamura H."/>
            <person name="Ohtoshi R."/>
            <person name="Tomita M."/>
            <person name="Numata K."/>
            <person name="Arakawa K."/>
        </authorList>
    </citation>
    <scope>NUCLEOTIDE SEQUENCE [LARGE SCALE GENOMIC DNA]</scope>
</reference>
<dbReference type="AlphaFoldDB" id="A0A4C1V1X3"/>
<sequence>MAIRFPTSAIVIQSIGCDTTVDRINAHNCDRKKYTSFKVERLERQPSRRSVHAHASTKPTLATAQTARNAVQQTVGPQHGVCRRGGTGHNRPRHARPGRRVVEPRPLTRALGGGAVAAAGMCSSWATSALRLYKSMHLPAASLHGF</sequence>
<keyword evidence="3" id="KW-1185">Reference proteome</keyword>
<dbReference type="Proteomes" id="UP000299102">
    <property type="component" value="Unassembled WGS sequence"/>
</dbReference>
<proteinExistence type="predicted"/>
<organism evidence="2 3">
    <name type="scientific">Eumeta variegata</name>
    <name type="common">Bagworm moth</name>
    <name type="synonym">Eumeta japonica</name>
    <dbReference type="NCBI Taxonomy" id="151549"/>
    <lineage>
        <taxon>Eukaryota</taxon>
        <taxon>Metazoa</taxon>
        <taxon>Ecdysozoa</taxon>
        <taxon>Arthropoda</taxon>
        <taxon>Hexapoda</taxon>
        <taxon>Insecta</taxon>
        <taxon>Pterygota</taxon>
        <taxon>Neoptera</taxon>
        <taxon>Endopterygota</taxon>
        <taxon>Lepidoptera</taxon>
        <taxon>Glossata</taxon>
        <taxon>Ditrysia</taxon>
        <taxon>Tineoidea</taxon>
        <taxon>Psychidae</taxon>
        <taxon>Oiketicinae</taxon>
        <taxon>Eumeta</taxon>
    </lineage>
</organism>
<accession>A0A4C1V1X3</accession>
<feature type="compositionally biased region" description="Polar residues" evidence="1">
    <location>
        <begin position="57"/>
        <end position="76"/>
    </location>
</feature>
<feature type="region of interest" description="Disordered" evidence="1">
    <location>
        <begin position="42"/>
        <end position="98"/>
    </location>
</feature>
<dbReference type="EMBL" id="BGZK01000264">
    <property type="protein sequence ID" value="GBP32791.1"/>
    <property type="molecule type" value="Genomic_DNA"/>
</dbReference>
<evidence type="ECO:0000313" key="3">
    <source>
        <dbReference type="Proteomes" id="UP000299102"/>
    </source>
</evidence>